<dbReference type="STRING" id="28117.BHV66_03155"/>
<dbReference type="RefSeq" id="WP_195272699.1">
    <property type="nucleotide sequence ID" value="NZ_DBFCNJ010000074.1"/>
</dbReference>
<sequence>MLQKIIYKLGVKWRNPSLLRQFESLKKSDKWSIEKLQAYQFERLKTLLQFAYDHSPFYKKEFDEVGFHPSQMTSPDDMKVLPVIDKSVLIRNNGDIQSTYKFDKLQFSETSGSSGKPLLFYRDEEWDSGHRAAVMRGQSWYGIMPWDRNGYLWGYNIDRKKTLKTKILDRLCNRFRMFSYAPDDMERFCRKLRKSAFLSGYASMIYETARYINTHPHDKTKYHLKLIKGTSEKIYPNYHEETQKAFGLKITSEYGAAEAGIIAFECPEGKNMHICMENVYVEVIDGEIVVTNLLSRSFPIIRYKLGDAVVLASPDYKCPCGRNHPVVLDVCGRIGKNILGKTSKYPSLTFYYVFKNIAIQDGITLNYQARQDEKGKITINIEQNPENISELQQLVRRELDKYFHDDIDFTINWGVQLHTHKEKLKDFITTIE</sequence>
<proteinExistence type="predicted"/>
<dbReference type="InterPro" id="IPR053158">
    <property type="entry name" value="CapK_Type1_Caps_Biosynth"/>
</dbReference>
<protein>
    <recommendedName>
        <fullName evidence="3">Capsule biosynthesis protein CapK</fullName>
    </recommendedName>
</protein>
<accession>A0A1Q6FAR3</accession>
<comment type="caution">
    <text evidence="1">The sequence shown here is derived from an EMBL/GenBank/DDBJ whole genome shotgun (WGS) entry which is preliminary data.</text>
</comment>
<dbReference type="PANTHER" id="PTHR36932">
    <property type="entry name" value="CAPSULAR POLYSACCHARIDE BIOSYNTHESIS PROTEIN"/>
    <property type="match status" value="1"/>
</dbReference>
<name>A0A1Q6FAR3_9BACT</name>
<dbReference type="InterPro" id="IPR042099">
    <property type="entry name" value="ANL_N_sf"/>
</dbReference>
<dbReference type="PANTHER" id="PTHR36932:SF1">
    <property type="entry name" value="CAPSULAR POLYSACCHARIDE BIOSYNTHESIS PROTEIN"/>
    <property type="match status" value="1"/>
</dbReference>
<evidence type="ECO:0000313" key="1">
    <source>
        <dbReference type="EMBL" id="OKY95964.1"/>
    </source>
</evidence>
<reference evidence="1 2" key="1">
    <citation type="journal article" date="2016" name="Nat. Biotechnol.">
        <title>Measurement of bacterial replication rates in microbial communities.</title>
        <authorList>
            <person name="Brown C.T."/>
            <person name="Olm M.R."/>
            <person name="Thomas B.C."/>
            <person name="Banfield J.F."/>
        </authorList>
    </citation>
    <scope>NUCLEOTIDE SEQUENCE [LARGE SCALE GENOMIC DNA]</scope>
    <source>
        <strain evidence="1">CAG:67_53_122</strain>
    </source>
</reference>
<dbReference type="SUPFAM" id="SSF56801">
    <property type="entry name" value="Acetyl-CoA synthetase-like"/>
    <property type="match status" value="1"/>
</dbReference>
<dbReference type="AlphaFoldDB" id="A0A1Q6FAR3"/>
<dbReference type="Gene3D" id="3.40.50.12780">
    <property type="entry name" value="N-terminal domain of ligase-like"/>
    <property type="match status" value="1"/>
</dbReference>
<dbReference type="EMBL" id="MNQH01000003">
    <property type="protein sequence ID" value="OKY95964.1"/>
    <property type="molecule type" value="Genomic_DNA"/>
</dbReference>
<evidence type="ECO:0000313" key="2">
    <source>
        <dbReference type="Proteomes" id="UP000187417"/>
    </source>
</evidence>
<evidence type="ECO:0008006" key="3">
    <source>
        <dbReference type="Google" id="ProtNLM"/>
    </source>
</evidence>
<dbReference type="Proteomes" id="UP000187417">
    <property type="component" value="Unassembled WGS sequence"/>
</dbReference>
<gene>
    <name evidence="1" type="ORF">BHV66_03155</name>
</gene>
<organism evidence="1 2">
    <name type="scientific">Alistipes putredinis</name>
    <dbReference type="NCBI Taxonomy" id="28117"/>
    <lineage>
        <taxon>Bacteria</taxon>
        <taxon>Pseudomonadati</taxon>
        <taxon>Bacteroidota</taxon>
        <taxon>Bacteroidia</taxon>
        <taxon>Bacteroidales</taxon>
        <taxon>Rikenellaceae</taxon>
        <taxon>Alistipes</taxon>
    </lineage>
</organism>